<accession>A0AAD6UNL5</accession>
<reference evidence="1" key="1">
    <citation type="submission" date="2023-03" db="EMBL/GenBank/DDBJ databases">
        <title>Massive genome expansion in bonnet fungi (Mycena s.s.) driven by repeated elements and novel gene families across ecological guilds.</title>
        <authorList>
            <consortium name="Lawrence Berkeley National Laboratory"/>
            <person name="Harder C.B."/>
            <person name="Miyauchi S."/>
            <person name="Viragh M."/>
            <person name="Kuo A."/>
            <person name="Thoen E."/>
            <person name="Andreopoulos B."/>
            <person name="Lu D."/>
            <person name="Skrede I."/>
            <person name="Drula E."/>
            <person name="Henrissat B."/>
            <person name="Morin E."/>
            <person name="Kohler A."/>
            <person name="Barry K."/>
            <person name="LaButti K."/>
            <person name="Morin E."/>
            <person name="Salamov A."/>
            <person name="Lipzen A."/>
            <person name="Mereny Z."/>
            <person name="Hegedus B."/>
            <person name="Baldrian P."/>
            <person name="Stursova M."/>
            <person name="Weitz H."/>
            <person name="Taylor A."/>
            <person name="Grigoriev I.V."/>
            <person name="Nagy L.G."/>
            <person name="Martin F."/>
            <person name="Kauserud H."/>
        </authorList>
    </citation>
    <scope>NUCLEOTIDE SEQUENCE</scope>
    <source>
        <strain evidence="1">9144</strain>
    </source>
</reference>
<protein>
    <submittedName>
        <fullName evidence="1">Uncharacterized protein</fullName>
    </submittedName>
</protein>
<evidence type="ECO:0000313" key="1">
    <source>
        <dbReference type="EMBL" id="KAJ7190347.1"/>
    </source>
</evidence>
<comment type="caution">
    <text evidence="1">The sequence shown here is derived from an EMBL/GenBank/DDBJ whole genome shotgun (WGS) entry which is preliminary data.</text>
</comment>
<dbReference type="AlphaFoldDB" id="A0AAD6UNL5"/>
<organism evidence="1 2">
    <name type="scientific">Mycena pura</name>
    <dbReference type="NCBI Taxonomy" id="153505"/>
    <lineage>
        <taxon>Eukaryota</taxon>
        <taxon>Fungi</taxon>
        <taxon>Dikarya</taxon>
        <taxon>Basidiomycota</taxon>
        <taxon>Agaricomycotina</taxon>
        <taxon>Agaricomycetes</taxon>
        <taxon>Agaricomycetidae</taxon>
        <taxon>Agaricales</taxon>
        <taxon>Marasmiineae</taxon>
        <taxon>Mycenaceae</taxon>
        <taxon>Mycena</taxon>
    </lineage>
</organism>
<dbReference type="Proteomes" id="UP001219525">
    <property type="component" value="Unassembled WGS sequence"/>
</dbReference>
<evidence type="ECO:0000313" key="2">
    <source>
        <dbReference type="Proteomes" id="UP001219525"/>
    </source>
</evidence>
<sequence length="314" mass="35385">MPETDPKLPPELERSIFEIAACSRPVTIPTLMLVAQRVHAWYFQALNIVMAAHDVLYRVEPLLYRVICVSDTPPIDDGFPHFTMDILANALKEKPASFFKNAVHHVFVGFTGELFHPMFFPQIRSFLGACTGITTLYIADIYMAPTSLLRHLSPMPLRHLTVKPSALFAESLHFRDPAFRFVTHLHLLGNLAMGGGGMYIWDHFSGNKPEEWKKGLTTIPHLTHFAFNSPNSRELVYPALHACPRLKCCILFCSPGVDGTAWLPESRDVRFIVSSLPEAQLDWQYRVIGGEDMWARAEAVIAGRRAGQMRAEKS</sequence>
<keyword evidence="2" id="KW-1185">Reference proteome</keyword>
<gene>
    <name evidence="1" type="ORF">GGX14DRAFT_579958</name>
</gene>
<name>A0AAD6UNL5_9AGAR</name>
<proteinExistence type="predicted"/>
<dbReference type="EMBL" id="JARJCW010000152">
    <property type="protein sequence ID" value="KAJ7190347.1"/>
    <property type="molecule type" value="Genomic_DNA"/>
</dbReference>